<dbReference type="SUPFAM" id="SSF51569">
    <property type="entry name" value="Aldolase"/>
    <property type="match status" value="1"/>
</dbReference>
<dbReference type="RefSeq" id="WP_046331532.1">
    <property type="nucleotide sequence ID" value="NZ_JBHTBO010000007.1"/>
</dbReference>
<dbReference type="PANTHER" id="PTHR30246">
    <property type="entry name" value="2-KETO-3-DEOXY-6-PHOSPHOGLUCONATE ALDOLASE"/>
    <property type="match status" value="1"/>
</dbReference>
<dbReference type="STRING" id="1218506.JF75_02690"/>
<comment type="similarity">
    <text evidence="2">Belongs to the KHG/KDPG aldolase family.</text>
</comment>
<dbReference type="PATRIC" id="fig|1218506.3.peg.307"/>
<evidence type="ECO:0000256" key="1">
    <source>
        <dbReference type="ARBA" id="ARBA00004761"/>
    </source>
</evidence>
<dbReference type="InterPro" id="IPR013785">
    <property type="entry name" value="Aldolase_TIM"/>
</dbReference>
<evidence type="ECO:0000256" key="2">
    <source>
        <dbReference type="ARBA" id="ARBA00006906"/>
    </source>
</evidence>
<comment type="caution">
    <text evidence="6">The sequence shown here is derived from an EMBL/GenBank/DDBJ whole genome shotgun (WGS) entry which is preliminary data.</text>
</comment>
<dbReference type="PANTHER" id="PTHR30246:SF1">
    <property type="entry name" value="2-DEHYDRO-3-DEOXY-6-PHOSPHOGALACTONATE ALDOLASE-RELATED"/>
    <property type="match status" value="1"/>
</dbReference>
<dbReference type="InterPro" id="IPR000887">
    <property type="entry name" value="Aldlse_KDPG_KHG"/>
</dbReference>
<organism evidence="6 7">
    <name type="scientific">Lactobacillus kimbladii</name>
    <dbReference type="NCBI Taxonomy" id="1218506"/>
    <lineage>
        <taxon>Bacteria</taxon>
        <taxon>Bacillati</taxon>
        <taxon>Bacillota</taxon>
        <taxon>Bacilli</taxon>
        <taxon>Lactobacillales</taxon>
        <taxon>Lactobacillaceae</taxon>
        <taxon>Lactobacillus</taxon>
    </lineage>
</organism>
<dbReference type="EMBL" id="JXLH01000003">
    <property type="protein sequence ID" value="KJY59912.1"/>
    <property type="molecule type" value="Genomic_DNA"/>
</dbReference>
<gene>
    <name evidence="6" type="ORF">JF75_02690</name>
</gene>
<dbReference type="HOGENOM" id="CLU_077795_2_0_9"/>
<reference evidence="6 7" key="1">
    <citation type="submission" date="2015-01" db="EMBL/GenBank/DDBJ databases">
        <title>Comparative genomics of the lactic acid bacteria isolated from the honey bee gut.</title>
        <authorList>
            <person name="Ellegaard K.M."/>
            <person name="Tamarit D."/>
            <person name="Javelind E."/>
            <person name="Olofsson T."/>
            <person name="Andersson S.G."/>
            <person name="Vasquez A."/>
        </authorList>
    </citation>
    <scope>NUCLEOTIDE SEQUENCE [LARGE SCALE GENOMIC DNA]</scope>
    <source>
        <strain evidence="6 7">Hma2</strain>
    </source>
</reference>
<sequence>MLQKNFYVRQISDLNIMTVVRDTPAETLRIAKACFKGGVKAIEISFTVPTALDAMKLVKREIPEMVICAGTVLDTATARLAILGGAELILSPAFDLEVAQICNLYQVPYAPGCNSVSEITTALKNGASFIKVFPGSSMGGVKEIKTISTPIPYMPILISGGASVKNYRDFLVAGADCVCFGSALTGDSEKITNNAVQLTKTLADFRSEKR</sequence>
<keyword evidence="4" id="KW-0456">Lyase</keyword>
<dbReference type="Gene3D" id="3.20.20.70">
    <property type="entry name" value="Aldolase class I"/>
    <property type="match status" value="1"/>
</dbReference>
<evidence type="ECO:0000256" key="4">
    <source>
        <dbReference type="ARBA" id="ARBA00023239"/>
    </source>
</evidence>
<evidence type="ECO:0000256" key="3">
    <source>
        <dbReference type="ARBA" id="ARBA00011233"/>
    </source>
</evidence>
<dbReference type="Pfam" id="PF01081">
    <property type="entry name" value="Aldolase"/>
    <property type="match status" value="1"/>
</dbReference>
<accession>A0A0F4LM41</accession>
<dbReference type="OrthoDB" id="9802667at2"/>
<keyword evidence="7" id="KW-1185">Reference proteome</keyword>
<protein>
    <submittedName>
        <fullName evidence="6">2-keto-3-deoxy-6-phospho-gluconate aldolase</fullName>
    </submittedName>
</protein>
<comment type="pathway">
    <text evidence="1">Carbohydrate acid metabolism.</text>
</comment>
<proteinExistence type="inferred from homology"/>
<dbReference type="CDD" id="cd00452">
    <property type="entry name" value="KDPG_aldolase"/>
    <property type="match status" value="1"/>
</dbReference>
<evidence type="ECO:0000256" key="5">
    <source>
        <dbReference type="ARBA" id="ARBA00023277"/>
    </source>
</evidence>
<evidence type="ECO:0000313" key="6">
    <source>
        <dbReference type="EMBL" id="KJY59912.1"/>
    </source>
</evidence>
<dbReference type="GO" id="GO:0016829">
    <property type="term" value="F:lyase activity"/>
    <property type="evidence" value="ECO:0007669"/>
    <property type="project" value="UniProtKB-KW"/>
</dbReference>
<name>A0A0F4LM41_9LACO</name>
<comment type="subunit">
    <text evidence="3">Homotrimer.</text>
</comment>
<dbReference type="AlphaFoldDB" id="A0A0F4LM41"/>
<evidence type="ECO:0000313" key="7">
    <source>
        <dbReference type="Proteomes" id="UP000033612"/>
    </source>
</evidence>
<keyword evidence="5" id="KW-0119">Carbohydrate metabolism</keyword>
<dbReference type="Proteomes" id="UP000033612">
    <property type="component" value="Unassembled WGS sequence"/>
</dbReference>